<dbReference type="PANTHER" id="PTHR31099">
    <property type="entry name" value="OS06G0165300 PROTEIN"/>
    <property type="match status" value="1"/>
</dbReference>
<evidence type="ECO:0000313" key="4">
    <source>
        <dbReference type="Proteomes" id="UP000215914"/>
    </source>
</evidence>
<protein>
    <recommendedName>
        <fullName evidence="2">Transposase (putative) gypsy type domain-containing protein</fullName>
    </recommendedName>
</protein>
<dbReference type="Proteomes" id="UP000215914">
    <property type="component" value="Chromosome 16"/>
</dbReference>
<feature type="region of interest" description="Disordered" evidence="1">
    <location>
        <begin position="310"/>
        <end position="332"/>
    </location>
</feature>
<accession>A0A251S152</accession>
<evidence type="ECO:0000313" key="3">
    <source>
        <dbReference type="EMBL" id="OTF92420.1"/>
    </source>
</evidence>
<keyword evidence="4" id="KW-1185">Reference proteome</keyword>
<dbReference type="Pfam" id="PF04195">
    <property type="entry name" value="Transposase_28"/>
    <property type="match status" value="1"/>
</dbReference>
<evidence type="ECO:0000256" key="1">
    <source>
        <dbReference type="SAM" id="MobiDB-lite"/>
    </source>
</evidence>
<sequence length="571" mass="63810">MSHTGRSSIRSVLTERDLESFVEAYKIPERFSPILPGSDDSAECTPNRIVIYTLSFSSCGVRYPLSTFKVDLLRHFRVHFSQLHPLGFMRVVHFELSCVAVSGEPLIPLFCMFNKLISDGDWFTFAKRKDSISPPCYSFMPTSTYPKEWKSRFIFVSAAMIPESPPLRDARRLLKTASQFYLPMRSSSGNVCMRIPQGLLLSPRGSWLWGIKPFLSSQAKSFLRQERFLKVLSKPGTLLPKRRTKKLLLVIKRIPPGSLPVKGSSDDDDDEDLESRLVRKRKAVQASSPKQVPAPRNIRLRLRSASGQKAFPATKAASELPPTRVKGSLSKHLRSSSLISEPLLGSSKAPIEIPTAPSSSRVRDKTPEISVARITPAFEVSPLYATGTSKPSHPGGLVSQSPLAPLVADALPVPYIPRWKITQSTVVGTPETAWDFLAHVVPPSHKFMNSALRSDLFDDQYIMSLCEGFFRGAGMLQRMDELRRECEDLGADLKTSQTIAAELQCWVTDAERKLQEEMGAGAMLEQREGAWARERMALVEEKEELAAELKHQNELDSVSQKDLDAMYAEWG</sequence>
<reference evidence="4" key="1">
    <citation type="journal article" date="2017" name="Nature">
        <title>The sunflower genome provides insights into oil metabolism, flowering and Asterid evolution.</title>
        <authorList>
            <person name="Badouin H."/>
            <person name="Gouzy J."/>
            <person name="Grassa C.J."/>
            <person name="Murat F."/>
            <person name="Staton S.E."/>
            <person name="Cottret L."/>
            <person name="Lelandais-Briere C."/>
            <person name="Owens G.L."/>
            <person name="Carrere S."/>
            <person name="Mayjonade B."/>
            <person name="Legrand L."/>
            <person name="Gill N."/>
            <person name="Kane N.C."/>
            <person name="Bowers J.E."/>
            <person name="Hubner S."/>
            <person name="Bellec A."/>
            <person name="Berard A."/>
            <person name="Berges H."/>
            <person name="Blanchet N."/>
            <person name="Boniface M.C."/>
            <person name="Brunel D."/>
            <person name="Catrice O."/>
            <person name="Chaidir N."/>
            <person name="Claudel C."/>
            <person name="Donnadieu C."/>
            <person name="Faraut T."/>
            <person name="Fievet G."/>
            <person name="Helmstetter N."/>
            <person name="King M."/>
            <person name="Knapp S.J."/>
            <person name="Lai Z."/>
            <person name="Le Paslier M.C."/>
            <person name="Lippi Y."/>
            <person name="Lorenzon L."/>
            <person name="Mandel J.R."/>
            <person name="Marage G."/>
            <person name="Marchand G."/>
            <person name="Marquand E."/>
            <person name="Bret-Mestries E."/>
            <person name="Morien E."/>
            <person name="Nambeesan S."/>
            <person name="Nguyen T."/>
            <person name="Pegot-Espagnet P."/>
            <person name="Pouilly N."/>
            <person name="Raftis F."/>
            <person name="Sallet E."/>
            <person name="Schiex T."/>
            <person name="Thomas J."/>
            <person name="Vandecasteele C."/>
            <person name="Vares D."/>
            <person name="Vear F."/>
            <person name="Vautrin S."/>
            <person name="Crespi M."/>
            <person name="Mangin B."/>
            <person name="Burke J.M."/>
            <person name="Salse J."/>
            <person name="Munos S."/>
            <person name="Vincourt P."/>
            <person name="Rieseberg L.H."/>
            <person name="Langlade N.B."/>
        </authorList>
    </citation>
    <scope>NUCLEOTIDE SEQUENCE [LARGE SCALE GENOMIC DNA]</scope>
    <source>
        <strain evidence="4">cv. SF193</strain>
    </source>
</reference>
<dbReference type="PANTHER" id="PTHR31099:SF41">
    <property type="entry name" value="TRANSPOSASE (PUTATIVE), GYPSY TYPE-RELATED"/>
    <property type="match status" value="1"/>
</dbReference>
<feature type="domain" description="Transposase (putative) gypsy type" evidence="2">
    <location>
        <begin position="53"/>
        <end position="115"/>
    </location>
</feature>
<name>A0A251S152_HELAN</name>
<dbReference type="AlphaFoldDB" id="A0A251S152"/>
<dbReference type="InParanoid" id="A0A251S152"/>
<dbReference type="InterPro" id="IPR007321">
    <property type="entry name" value="Transposase_28"/>
</dbReference>
<dbReference type="EMBL" id="CM007905">
    <property type="protein sequence ID" value="OTF92420.1"/>
    <property type="molecule type" value="Genomic_DNA"/>
</dbReference>
<organism evidence="3 4">
    <name type="scientific">Helianthus annuus</name>
    <name type="common">Common sunflower</name>
    <dbReference type="NCBI Taxonomy" id="4232"/>
    <lineage>
        <taxon>Eukaryota</taxon>
        <taxon>Viridiplantae</taxon>
        <taxon>Streptophyta</taxon>
        <taxon>Embryophyta</taxon>
        <taxon>Tracheophyta</taxon>
        <taxon>Spermatophyta</taxon>
        <taxon>Magnoliopsida</taxon>
        <taxon>eudicotyledons</taxon>
        <taxon>Gunneridae</taxon>
        <taxon>Pentapetalae</taxon>
        <taxon>asterids</taxon>
        <taxon>campanulids</taxon>
        <taxon>Asterales</taxon>
        <taxon>Asteraceae</taxon>
        <taxon>Asteroideae</taxon>
        <taxon>Heliantheae alliance</taxon>
        <taxon>Heliantheae</taxon>
        <taxon>Helianthus</taxon>
    </lineage>
</organism>
<proteinExistence type="predicted"/>
<gene>
    <name evidence="3" type="ORF">HannXRQ_Chr16g0521671</name>
</gene>
<evidence type="ECO:0000259" key="2">
    <source>
        <dbReference type="Pfam" id="PF04195"/>
    </source>
</evidence>